<evidence type="ECO:0000313" key="2">
    <source>
        <dbReference type="WBParaSite" id="MhA1_Contig518.frz3.gene22"/>
    </source>
</evidence>
<name>A0A1I8BRP8_MELHA</name>
<dbReference type="WBParaSite" id="MhA1_Contig518.frz3.gene22">
    <property type="protein sequence ID" value="MhA1_Contig518.frz3.gene22"/>
    <property type="gene ID" value="MhA1_Contig518.frz3.gene22"/>
</dbReference>
<dbReference type="Proteomes" id="UP000095281">
    <property type="component" value="Unplaced"/>
</dbReference>
<dbReference type="AlphaFoldDB" id="A0A1I8BRP8"/>
<sequence>MTEYYKNLKKSDNEVEQEINKIFKESLFVEDEKDEERVNATKIRRLINFWKNILNKADIDKYNRLFKNFNISNFDEIRALFSENHANIIKEMGESHDFIYEKFSKYMRETIGAKTALRKMLIGIEEERKNKEFPFVQPPNYRPEYVTSMNLVQFG</sequence>
<protein>
    <submittedName>
        <fullName evidence="2">Uncharacterized protein</fullName>
    </submittedName>
</protein>
<reference evidence="2" key="1">
    <citation type="submission" date="2016-11" db="UniProtKB">
        <authorList>
            <consortium name="WormBaseParasite"/>
        </authorList>
    </citation>
    <scope>IDENTIFICATION</scope>
</reference>
<keyword evidence="1" id="KW-1185">Reference proteome</keyword>
<proteinExistence type="predicted"/>
<organism evidence="1 2">
    <name type="scientific">Meloidogyne hapla</name>
    <name type="common">Root-knot nematode worm</name>
    <dbReference type="NCBI Taxonomy" id="6305"/>
    <lineage>
        <taxon>Eukaryota</taxon>
        <taxon>Metazoa</taxon>
        <taxon>Ecdysozoa</taxon>
        <taxon>Nematoda</taxon>
        <taxon>Chromadorea</taxon>
        <taxon>Rhabditida</taxon>
        <taxon>Tylenchina</taxon>
        <taxon>Tylenchomorpha</taxon>
        <taxon>Tylenchoidea</taxon>
        <taxon>Meloidogynidae</taxon>
        <taxon>Meloidogyninae</taxon>
        <taxon>Meloidogyne</taxon>
    </lineage>
</organism>
<accession>A0A1I8BRP8</accession>
<evidence type="ECO:0000313" key="1">
    <source>
        <dbReference type="Proteomes" id="UP000095281"/>
    </source>
</evidence>